<name>A0ABP9MXZ2_9GAMM</name>
<reference evidence="2" key="1">
    <citation type="journal article" date="2019" name="Int. J. Syst. Evol. Microbiol.">
        <title>The Global Catalogue of Microorganisms (GCM) 10K type strain sequencing project: providing services to taxonomists for standard genome sequencing and annotation.</title>
        <authorList>
            <consortium name="The Broad Institute Genomics Platform"/>
            <consortium name="The Broad Institute Genome Sequencing Center for Infectious Disease"/>
            <person name="Wu L."/>
            <person name="Ma J."/>
        </authorList>
    </citation>
    <scope>NUCLEOTIDE SEQUENCE [LARGE SCALE GENOMIC DNA]</scope>
    <source>
        <strain evidence="2">JCM 18424</strain>
    </source>
</reference>
<dbReference type="RefSeq" id="WP_077925609.1">
    <property type="nucleotide sequence ID" value="NZ_BAABKE010000004.1"/>
</dbReference>
<keyword evidence="2" id="KW-1185">Reference proteome</keyword>
<organism evidence="1 2">
    <name type="scientific">Wohlfahrtiimonas larvae</name>
    <dbReference type="NCBI Taxonomy" id="1157986"/>
    <lineage>
        <taxon>Bacteria</taxon>
        <taxon>Pseudomonadati</taxon>
        <taxon>Pseudomonadota</taxon>
        <taxon>Gammaproteobacteria</taxon>
        <taxon>Cardiobacteriales</taxon>
        <taxon>Ignatzschineriaceae</taxon>
        <taxon>Wohlfahrtiimonas</taxon>
    </lineage>
</organism>
<evidence type="ECO:0000313" key="2">
    <source>
        <dbReference type="Proteomes" id="UP001500631"/>
    </source>
</evidence>
<protein>
    <recommendedName>
        <fullName evidence="3">KTSC domain-containing protein</fullName>
    </recommendedName>
</protein>
<accession>A0ABP9MXZ2</accession>
<sequence>MAKFTKEQLMKLAEIHLIETNGVALDVQINSKSAYLYAFDSKTNKILASESCIFPEYDFDQRIHSFLEKVKQVNHD</sequence>
<gene>
    <name evidence="1" type="ORF">GCM10023338_15250</name>
</gene>
<dbReference type="EMBL" id="BAABKE010000004">
    <property type="protein sequence ID" value="GAA5100501.1"/>
    <property type="molecule type" value="Genomic_DNA"/>
</dbReference>
<proteinExistence type="predicted"/>
<dbReference type="Proteomes" id="UP001500631">
    <property type="component" value="Unassembled WGS sequence"/>
</dbReference>
<evidence type="ECO:0000313" key="1">
    <source>
        <dbReference type="EMBL" id="GAA5100501.1"/>
    </source>
</evidence>
<evidence type="ECO:0008006" key="3">
    <source>
        <dbReference type="Google" id="ProtNLM"/>
    </source>
</evidence>
<comment type="caution">
    <text evidence="1">The sequence shown here is derived from an EMBL/GenBank/DDBJ whole genome shotgun (WGS) entry which is preliminary data.</text>
</comment>